<dbReference type="InterPro" id="IPR017871">
    <property type="entry name" value="ABC_transporter-like_CS"/>
</dbReference>
<comment type="caution">
    <text evidence="4">The sequence shown here is derived from an EMBL/GenBank/DDBJ whole genome shotgun (WGS) entry which is preliminary data.</text>
</comment>
<dbReference type="InterPro" id="IPR027417">
    <property type="entry name" value="P-loop_NTPase"/>
</dbReference>
<dbReference type="Pfam" id="PF00005">
    <property type="entry name" value="ABC_tran"/>
    <property type="match status" value="1"/>
</dbReference>
<proteinExistence type="predicted"/>
<dbReference type="GeneID" id="6009753"/>
<evidence type="ECO:0000256" key="1">
    <source>
        <dbReference type="ARBA" id="ARBA00022741"/>
    </source>
</evidence>
<dbReference type="GO" id="GO:0016887">
    <property type="term" value="F:ATP hydrolysis activity"/>
    <property type="evidence" value="ECO:0007669"/>
    <property type="project" value="InterPro"/>
</dbReference>
<dbReference type="InterPro" id="IPR003593">
    <property type="entry name" value="AAA+_ATPase"/>
</dbReference>
<dbReference type="OMA" id="TMSIYEN"/>
<evidence type="ECO:0000259" key="3">
    <source>
        <dbReference type="PROSITE" id="PS50893"/>
    </source>
</evidence>
<dbReference type="VEuPathDB" id="FungiDB:CC1G_04237"/>
<protein>
    <submittedName>
        <fullName evidence="4">ATP-binding cassette transporter</fullName>
    </submittedName>
</protein>
<evidence type="ECO:0000313" key="4">
    <source>
        <dbReference type="EMBL" id="EAU88531.2"/>
    </source>
</evidence>
<dbReference type="InParanoid" id="A8NFD7"/>
<name>A8NFD7_COPC7</name>
<dbReference type="SUPFAM" id="SSF52540">
    <property type="entry name" value="P-loop containing nucleoside triphosphate hydrolases"/>
    <property type="match status" value="1"/>
</dbReference>
<dbReference type="GO" id="GO:0005524">
    <property type="term" value="F:ATP binding"/>
    <property type="evidence" value="ECO:0007669"/>
    <property type="project" value="UniProtKB-KW"/>
</dbReference>
<feature type="domain" description="ABC transporter" evidence="3">
    <location>
        <begin position="7"/>
        <end position="230"/>
    </location>
</feature>
<evidence type="ECO:0000313" key="5">
    <source>
        <dbReference type="Proteomes" id="UP000001861"/>
    </source>
</evidence>
<dbReference type="RefSeq" id="XP_001833258.2">
    <property type="nucleotide sequence ID" value="XM_001833206.2"/>
</dbReference>
<dbReference type="AlphaFoldDB" id="A8NFD7"/>
<sequence>MTDPPLLELSDVTCTIETGQVLFDHLDLVVNEGDIVVLQGRSGTGKTTLLKCIAHLILYEGEIRYRGELARQMGIPNYRTRVLYVPQRPSLLPGGPLTFLKSILSLQSQASARPAHERKSEIRMETTHGRAREITEAWDLDSELWERDWSNLSGGEAQRMLLAIALALDTAEVILLDEPTSALDEETSLLVERYLVDEVASQTGSLKALVWITHSADQGRRVGTSTTSLV</sequence>
<keyword evidence="5" id="KW-1185">Reference proteome</keyword>
<reference evidence="4 5" key="1">
    <citation type="journal article" date="2010" name="Proc. Natl. Acad. Sci. U.S.A.">
        <title>Insights into evolution of multicellular fungi from the assembled chromosomes of the mushroom Coprinopsis cinerea (Coprinus cinereus).</title>
        <authorList>
            <person name="Stajich J.E."/>
            <person name="Wilke S.K."/>
            <person name="Ahren D."/>
            <person name="Au C.H."/>
            <person name="Birren B.W."/>
            <person name="Borodovsky M."/>
            <person name="Burns C."/>
            <person name="Canback B."/>
            <person name="Casselton L.A."/>
            <person name="Cheng C.K."/>
            <person name="Deng J."/>
            <person name="Dietrich F.S."/>
            <person name="Fargo D.C."/>
            <person name="Farman M.L."/>
            <person name="Gathman A.C."/>
            <person name="Goldberg J."/>
            <person name="Guigo R."/>
            <person name="Hoegger P.J."/>
            <person name="Hooker J.B."/>
            <person name="Huggins A."/>
            <person name="James T.Y."/>
            <person name="Kamada T."/>
            <person name="Kilaru S."/>
            <person name="Kodira C."/>
            <person name="Kues U."/>
            <person name="Kupfer D."/>
            <person name="Kwan H.S."/>
            <person name="Lomsadze A."/>
            <person name="Li W."/>
            <person name="Lilly W.W."/>
            <person name="Ma L.J."/>
            <person name="Mackey A.J."/>
            <person name="Manning G."/>
            <person name="Martin F."/>
            <person name="Muraguchi H."/>
            <person name="Natvig D.O."/>
            <person name="Palmerini H."/>
            <person name="Ramesh M.A."/>
            <person name="Rehmeyer C.J."/>
            <person name="Roe B.A."/>
            <person name="Shenoy N."/>
            <person name="Stanke M."/>
            <person name="Ter-Hovhannisyan V."/>
            <person name="Tunlid A."/>
            <person name="Velagapudi R."/>
            <person name="Vision T.J."/>
            <person name="Zeng Q."/>
            <person name="Zolan M.E."/>
            <person name="Pukkila P.J."/>
        </authorList>
    </citation>
    <scope>NUCLEOTIDE SEQUENCE [LARGE SCALE GENOMIC DNA]</scope>
    <source>
        <strain evidence="5">Okayama-7 / 130 / ATCC MYA-4618 / FGSC 9003</strain>
    </source>
</reference>
<dbReference type="eggNOG" id="KOG0057">
    <property type="taxonomic scope" value="Eukaryota"/>
</dbReference>
<dbReference type="EMBL" id="AACS02000002">
    <property type="protein sequence ID" value="EAU88531.2"/>
    <property type="molecule type" value="Genomic_DNA"/>
</dbReference>
<gene>
    <name evidence="4" type="ORF">CC1G_04237</name>
</gene>
<dbReference type="SMART" id="SM00382">
    <property type="entry name" value="AAA"/>
    <property type="match status" value="1"/>
</dbReference>
<dbReference type="PROSITE" id="PS50893">
    <property type="entry name" value="ABC_TRANSPORTER_2"/>
    <property type="match status" value="1"/>
</dbReference>
<accession>A8NFD7</accession>
<dbReference type="OrthoDB" id="6593433at2759"/>
<dbReference type="Proteomes" id="UP000001861">
    <property type="component" value="Unassembled WGS sequence"/>
</dbReference>
<dbReference type="KEGG" id="cci:CC1G_04237"/>
<organism evidence="4 5">
    <name type="scientific">Coprinopsis cinerea (strain Okayama-7 / 130 / ATCC MYA-4618 / FGSC 9003)</name>
    <name type="common">Inky cap fungus</name>
    <name type="synonym">Hormographiella aspergillata</name>
    <dbReference type="NCBI Taxonomy" id="240176"/>
    <lineage>
        <taxon>Eukaryota</taxon>
        <taxon>Fungi</taxon>
        <taxon>Dikarya</taxon>
        <taxon>Basidiomycota</taxon>
        <taxon>Agaricomycotina</taxon>
        <taxon>Agaricomycetes</taxon>
        <taxon>Agaricomycetidae</taxon>
        <taxon>Agaricales</taxon>
        <taxon>Agaricineae</taxon>
        <taxon>Psathyrellaceae</taxon>
        <taxon>Coprinopsis</taxon>
    </lineage>
</organism>
<keyword evidence="2 4" id="KW-0067">ATP-binding</keyword>
<dbReference type="HOGENOM" id="CLU_000604_1_22_1"/>
<dbReference type="InterPro" id="IPR003439">
    <property type="entry name" value="ABC_transporter-like_ATP-bd"/>
</dbReference>
<dbReference type="PANTHER" id="PTHR43119">
    <property type="entry name" value="ABC TRANSPORT PROTEIN ATP-BINDING COMPONENT-RELATED"/>
    <property type="match status" value="1"/>
</dbReference>
<dbReference type="PANTHER" id="PTHR43119:SF1">
    <property type="entry name" value="ABC TRANSPORTER DOMAIN-CONTAINING PROTEIN"/>
    <property type="match status" value="1"/>
</dbReference>
<keyword evidence="1" id="KW-0547">Nucleotide-binding</keyword>
<evidence type="ECO:0000256" key="2">
    <source>
        <dbReference type="ARBA" id="ARBA00022840"/>
    </source>
</evidence>
<dbReference type="Gene3D" id="3.40.50.300">
    <property type="entry name" value="P-loop containing nucleotide triphosphate hydrolases"/>
    <property type="match status" value="1"/>
</dbReference>
<dbReference type="PROSITE" id="PS00211">
    <property type="entry name" value="ABC_TRANSPORTER_1"/>
    <property type="match status" value="1"/>
</dbReference>